<name>A0A974BHY6_SEDHY</name>
<protein>
    <submittedName>
        <fullName evidence="1">Uncharacterized protein</fullName>
    </submittedName>
</protein>
<sequence>MGYKSINISLDVKQYYQNEDDWKDLVLKTGQETSTIGTSGCALTCGAMLEKIPPNTLYNDYNMKDLYCDWSKLPKYNISHEGVSDAEDAAFKLFLHVVLNKKPIILFGDDGKGKPLSTHFVIVRGFQGKVAVDPDGNYFPADSSLVPFKVYDPSTVNGYGNAKNADDFNDRFSIKSFRVPTKK</sequence>
<reference evidence="1" key="1">
    <citation type="submission" date="2020-07" db="EMBL/GenBank/DDBJ databases">
        <title>Genomic analysis of a strain of Sedimentibacter Hydroxybenzoicus DSM7310.</title>
        <authorList>
            <person name="Ma S."/>
        </authorList>
    </citation>
    <scope>NUCLEOTIDE SEQUENCE</scope>
    <source>
        <strain evidence="1">DSM 7310</strain>
    </source>
</reference>
<proteinExistence type="predicted"/>
<dbReference type="EMBL" id="JACBNQ010000003">
    <property type="protein sequence ID" value="NYB73529.1"/>
    <property type="molecule type" value="Genomic_DNA"/>
</dbReference>
<comment type="caution">
    <text evidence="1">The sequence shown here is derived from an EMBL/GenBank/DDBJ whole genome shotgun (WGS) entry which is preliminary data.</text>
</comment>
<evidence type="ECO:0000313" key="2">
    <source>
        <dbReference type="Proteomes" id="UP000611629"/>
    </source>
</evidence>
<dbReference type="Proteomes" id="UP000611629">
    <property type="component" value="Unassembled WGS sequence"/>
</dbReference>
<accession>A0A974BHY6</accession>
<gene>
    <name evidence="1" type="ORF">HZF24_05185</name>
</gene>
<evidence type="ECO:0000313" key="1">
    <source>
        <dbReference type="EMBL" id="NYB73529.1"/>
    </source>
</evidence>
<keyword evidence="2" id="KW-1185">Reference proteome</keyword>
<dbReference type="AlphaFoldDB" id="A0A974BHY6"/>
<organism evidence="1 2">
    <name type="scientific">Sedimentibacter hydroxybenzoicus DSM 7310</name>
    <dbReference type="NCBI Taxonomy" id="1123245"/>
    <lineage>
        <taxon>Bacteria</taxon>
        <taxon>Bacillati</taxon>
        <taxon>Bacillota</taxon>
        <taxon>Tissierellia</taxon>
        <taxon>Sedimentibacter</taxon>
    </lineage>
</organism>
<dbReference type="RefSeq" id="WP_179237220.1">
    <property type="nucleotide sequence ID" value="NZ_JACBNQ010000003.1"/>
</dbReference>